<dbReference type="GO" id="GO:0046872">
    <property type="term" value="F:metal ion binding"/>
    <property type="evidence" value="ECO:0007669"/>
    <property type="project" value="UniProtKB-KW"/>
</dbReference>
<dbReference type="AlphaFoldDB" id="M4B1V1"/>
<dbReference type="Pfam" id="PF05649">
    <property type="entry name" value="Peptidase_M13_N"/>
    <property type="match status" value="1"/>
</dbReference>
<keyword evidence="7" id="KW-0482">Metalloprotease</keyword>
<evidence type="ECO:0000256" key="7">
    <source>
        <dbReference type="ARBA" id="ARBA00023049"/>
    </source>
</evidence>
<keyword evidence="6" id="KW-0862">Zinc</keyword>
<dbReference type="SUPFAM" id="SSF55486">
    <property type="entry name" value="Metalloproteases ('zincins'), catalytic domain"/>
    <property type="match status" value="1"/>
</dbReference>
<dbReference type="EnsemblProtists" id="HpaT800248">
    <property type="protein sequence ID" value="HpaP800248"/>
    <property type="gene ID" value="HpaG800248"/>
</dbReference>
<reference evidence="12" key="1">
    <citation type="journal article" date="2010" name="Science">
        <title>Signatures of adaptation to obligate biotrophy in the Hyaloperonospora arabidopsidis genome.</title>
        <authorList>
            <person name="Baxter L."/>
            <person name="Tripathy S."/>
            <person name="Ishaque N."/>
            <person name="Boot N."/>
            <person name="Cabral A."/>
            <person name="Kemen E."/>
            <person name="Thines M."/>
            <person name="Ah-Fong A."/>
            <person name="Anderson R."/>
            <person name="Badejoko W."/>
            <person name="Bittner-Eddy P."/>
            <person name="Boore J.L."/>
            <person name="Chibucos M.C."/>
            <person name="Coates M."/>
            <person name="Dehal P."/>
            <person name="Delehaunty K."/>
            <person name="Dong S."/>
            <person name="Downton P."/>
            <person name="Dumas B."/>
            <person name="Fabro G."/>
            <person name="Fronick C."/>
            <person name="Fuerstenberg S.I."/>
            <person name="Fulton L."/>
            <person name="Gaulin E."/>
            <person name="Govers F."/>
            <person name="Hughes L."/>
            <person name="Humphray S."/>
            <person name="Jiang R.H."/>
            <person name="Judelson H."/>
            <person name="Kamoun S."/>
            <person name="Kyung K."/>
            <person name="Meijer H."/>
            <person name="Minx P."/>
            <person name="Morris P."/>
            <person name="Nelson J."/>
            <person name="Phuntumart V."/>
            <person name="Qutob D."/>
            <person name="Rehmany A."/>
            <person name="Rougon-Cardoso A."/>
            <person name="Ryden P."/>
            <person name="Torto-Alalibo T."/>
            <person name="Studholme D."/>
            <person name="Wang Y."/>
            <person name="Win J."/>
            <person name="Wood J."/>
            <person name="Clifton S.W."/>
            <person name="Rogers J."/>
            <person name="Van den Ackerveken G."/>
            <person name="Jones J.D."/>
            <person name="McDowell J.M."/>
            <person name="Beynon J."/>
            <person name="Tyler B.M."/>
        </authorList>
    </citation>
    <scope>NUCLEOTIDE SEQUENCE [LARGE SCALE GENOMIC DNA]</scope>
    <source>
        <strain evidence="12">Emoy2</strain>
    </source>
</reference>
<evidence type="ECO:0000259" key="10">
    <source>
        <dbReference type="Pfam" id="PF05649"/>
    </source>
</evidence>
<dbReference type="InParanoid" id="M4B1V1"/>
<keyword evidence="8" id="KW-1133">Transmembrane helix</keyword>
<proteinExistence type="inferred from homology"/>
<evidence type="ECO:0000256" key="5">
    <source>
        <dbReference type="ARBA" id="ARBA00022801"/>
    </source>
</evidence>
<dbReference type="Proteomes" id="UP000011713">
    <property type="component" value="Unassembled WGS sequence"/>
</dbReference>
<comment type="cofactor">
    <cofactor evidence="1">
        <name>Zn(2+)</name>
        <dbReference type="ChEBI" id="CHEBI:29105"/>
    </cofactor>
</comment>
<dbReference type="Gene3D" id="3.40.390.10">
    <property type="entry name" value="Collagenase (Catalytic Domain)"/>
    <property type="match status" value="1"/>
</dbReference>
<evidence type="ECO:0000259" key="9">
    <source>
        <dbReference type="Pfam" id="PF01431"/>
    </source>
</evidence>
<keyword evidence="3" id="KW-0645">Protease</keyword>
<dbReference type="CDD" id="cd08662">
    <property type="entry name" value="M13"/>
    <property type="match status" value="1"/>
</dbReference>
<dbReference type="GO" id="GO:0004222">
    <property type="term" value="F:metalloendopeptidase activity"/>
    <property type="evidence" value="ECO:0007669"/>
    <property type="project" value="InterPro"/>
</dbReference>
<evidence type="ECO:0000256" key="8">
    <source>
        <dbReference type="SAM" id="Phobius"/>
    </source>
</evidence>
<dbReference type="InterPro" id="IPR000718">
    <property type="entry name" value="Peptidase_M13"/>
</dbReference>
<accession>M4B1V1</accession>
<evidence type="ECO:0000256" key="1">
    <source>
        <dbReference type="ARBA" id="ARBA00001947"/>
    </source>
</evidence>
<dbReference type="GO" id="GO:0005886">
    <property type="term" value="C:plasma membrane"/>
    <property type="evidence" value="ECO:0007669"/>
    <property type="project" value="TreeGrafter"/>
</dbReference>
<organism evidence="11 12">
    <name type="scientific">Hyaloperonospora arabidopsidis (strain Emoy2)</name>
    <name type="common">Downy mildew agent</name>
    <name type="synonym">Peronospora arabidopsidis</name>
    <dbReference type="NCBI Taxonomy" id="559515"/>
    <lineage>
        <taxon>Eukaryota</taxon>
        <taxon>Sar</taxon>
        <taxon>Stramenopiles</taxon>
        <taxon>Oomycota</taxon>
        <taxon>Peronosporomycetes</taxon>
        <taxon>Peronosporales</taxon>
        <taxon>Peronosporaceae</taxon>
        <taxon>Hyaloperonospora</taxon>
    </lineage>
</organism>
<dbReference type="OMA" id="GRWHESH"/>
<dbReference type="VEuPathDB" id="FungiDB:HpaG800248"/>
<dbReference type="InterPro" id="IPR042089">
    <property type="entry name" value="Peptidase_M13_dom_2"/>
</dbReference>
<dbReference type="InterPro" id="IPR024079">
    <property type="entry name" value="MetalloPept_cat_dom_sf"/>
</dbReference>
<keyword evidence="12" id="KW-1185">Reference proteome</keyword>
<dbReference type="STRING" id="559515.M4B1V1"/>
<dbReference type="PROSITE" id="PS51885">
    <property type="entry name" value="NEPRILYSIN"/>
    <property type="match status" value="1"/>
</dbReference>
<dbReference type="Pfam" id="PF01431">
    <property type="entry name" value="Peptidase_M13"/>
    <property type="match status" value="1"/>
</dbReference>
<evidence type="ECO:0000256" key="2">
    <source>
        <dbReference type="ARBA" id="ARBA00007357"/>
    </source>
</evidence>
<sequence>MTWKRANVHDKVDPGVPVDINGAVSTHYQAAQDDEQLLVHRGKVEELQDGVVAAPQSLLMQRKPIAGWGVGSLVVLFLVVVLLSVVEGGTLHTPRELQATATSAADWTELLPHDVVRHLDTQVDPCNDLYAFSCGSWLKQTAIPNDTSYVSLYFSSVIEQNEKVTEEVMGQGWPFLGELYDSCMNFSNTSSTTADEVSVALLSPVIKQIGATTSKRELFQLAGMLSKAGLPFLTAIEIAPDAGEATVYAMYASQSGLTLSDPQSYLDRQRFDAISGALYAYGTQLFSLAGWESRAAALQASSVIGFQQTLAGLFVPRAVLRNPAPAITRTSVVQAAEKYPLLFAQFMNGSGMLQNLIARNSSVIIEPSAFFERTEKLVTGDSITLDTLKAMLTFQYIESRAIFLSEPFVQAMFVFYDQTLRGQKARYPRRKLCLTLAKNTYPDLTGKYFARYRFDEASEQLANQLVTQLRASLQKDLMQADWMDEPTRHSALGKLGNMTNLIGYSNLSANFPYKLRSDAPLAENMRIIREHEFDRAGARLGGRVNRNEWTMSGAEVNGQYMPVTNRITIPAGILQPPFFSNVQQPARNFGAIGQVIGHELMHGFDNLGRRFGFDGSLRDWWSNATATEYLRRSDCFARQYSGFAVTSGTDQGKVLGFVNGNLTLGENMADNVGLKVSFQAYQSFVAEQVKEMSKIKQSGTTVAPGSQIEQSLSADVAEKLFFISFAQAQCSKLSDASVAQNLITSPHPPGQWRANGVAMNSHDFARVFSCPAGSPMNPSTKCQLW</sequence>
<keyword evidence="4" id="KW-0479">Metal-binding</keyword>
<keyword evidence="8" id="KW-0812">Transmembrane</keyword>
<name>M4B1V1_HYAAE</name>
<dbReference type="PRINTS" id="PR00786">
    <property type="entry name" value="NEPRILYSIN"/>
</dbReference>
<keyword evidence="8" id="KW-0472">Membrane</keyword>
<reference evidence="11" key="2">
    <citation type="submission" date="2015-06" db="UniProtKB">
        <authorList>
            <consortium name="EnsemblProtists"/>
        </authorList>
    </citation>
    <scope>IDENTIFICATION</scope>
    <source>
        <strain evidence="11">Emoy2</strain>
    </source>
</reference>
<evidence type="ECO:0000256" key="6">
    <source>
        <dbReference type="ARBA" id="ARBA00022833"/>
    </source>
</evidence>
<feature type="domain" description="Peptidase M13 C-terminal" evidence="9">
    <location>
        <begin position="557"/>
        <end position="784"/>
    </location>
</feature>
<evidence type="ECO:0000256" key="4">
    <source>
        <dbReference type="ARBA" id="ARBA00022723"/>
    </source>
</evidence>
<evidence type="ECO:0008006" key="13">
    <source>
        <dbReference type="Google" id="ProtNLM"/>
    </source>
</evidence>
<dbReference type="Gene3D" id="1.10.1380.10">
    <property type="entry name" value="Neutral endopeptidase , domain2"/>
    <property type="match status" value="1"/>
</dbReference>
<dbReference type="InterPro" id="IPR018497">
    <property type="entry name" value="Peptidase_M13_C"/>
</dbReference>
<protein>
    <recommendedName>
        <fullName evidence="13">Peptidase M13 C-terminal domain-containing protein</fullName>
    </recommendedName>
</protein>
<dbReference type="PANTHER" id="PTHR11733:SF167">
    <property type="entry name" value="FI17812P1-RELATED"/>
    <property type="match status" value="1"/>
</dbReference>
<dbReference type="PANTHER" id="PTHR11733">
    <property type="entry name" value="ZINC METALLOPROTEASE FAMILY M13 NEPRILYSIN-RELATED"/>
    <property type="match status" value="1"/>
</dbReference>
<dbReference type="GO" id="GO:0016485">
    <property type="term" value="P:protein processing"/>
    <property type="evidence" value="ECO:0007669"/>
    <property type="project" value="TreeGrafter"/>
</dbReference>
<dbReference type="HOGENOM" id="CLU_006187_7_2_1"/>
<evidence type="ECO:0000256" key="3">
    <source>
        <dbReference type="ARBA" id="ARBA00022670"/>
    </source>
</evidence>
<evidence type="ECO:0000313" key="12">
    <source>
        <dbReference type="Proteomes" id="UP000011713"/>
    </source>
</evidence>
<keyword evidence="5" id="KW-0378">Hydrolase</keyword>
<evidence type="ECO:0000313" key="11">
    <source>
        <dbReference type="EnsemblProtists" id="HpaP800248"/>
    </source>
</evidence>
<feature type="domain" description="Peptidase M13 N-terminal" evidence="10">
    <location>
        <begin position="125"/>
        <end position="504"/>
    </location>
</feature>
<dbReference type="InterPro" id="IPR008753">
    <property type="entry name" value="Peptidase_M13_N"/>
</dbReference>
<dbReference type="EMBL" id="JH597776">
    <property type="status" value="NOT_ANNOTATED_CDS"/>
    <property type="molecule type" value="Genomic_DNA"/>
</dbReference>
<comment type="similarity">
    <text evidence="2">Belongs to the peptidase M13 family.</text>
</comment>
<dbReference type="eggNOG" id="KOG3624">
    <property type="taxonomic scope" value="Eukaryota"/>
</dbReference>
<feature type="transmembrane region" description="Helical" evidence="8">
    <location>
        <begin position="65"/>
        <end position="86"/>
    </location>
</feature>